<feature type="region of interest" description="Disordered" evidence="1">
    <location>
        <begin position="18"/>
        <end position="50"/>
    </location>
</feature>
<name>A0A9N9YYK0_9HYPO</name>
<reference evidence="3" key="1">
    <citation type="submission" date="2019-06" db="EMBL/GenBank/DDBJ databases">
        <authorList>
            <person name="Broberg M."/>
        </authorList>
    </citation>
    <scope>NUCLEOTIDE SEQUENCE [LARGE SCALE GENOMIC DNA]</scope>
</reference>
<comment type="caution">
    <text evidence="2">The sequence shown here is derived from an EMBL/GenBank/DDBJ whole genome shotgun (WGS) entry which is preliminary data.</text>
</comment>
<proteinExistence type="predicted"/>
<evidence type="ECO:0000313" key="3">
    <source>
        <dbReference type="Proteomes" id="UP000775872"/>
    </source>
</evidence>
<dbReference type="EMBL" id="CABFOC020000011">
    <property type="protein sequence ID" value="CAH0045420.1"/>
    <property type="molecule type" value="Genomic_DNA"/>
</dbReference>
<gene>
    <name evidence="2" type="ORF">CSOL1703_00011170</name>
</gene>
<sequence length="210" mass="23749">MSGNHILSPLDVERLQSQGLLGRRSEKGTRRLHKRRLNRSSDEENKDIPLNVHVETPASANAFATIPDQLISRATLEYVGFSEAKALDLWNQWTNWPFEGPARETDLDASGLRMRFEIFFTGAFHAVPDTCSSDDQQWRQTMDSFGLSRSVQQAILDPNFKQLRLTQSCAYWAKDTALMRYAGLKDIQLESMARGDAVMQATGTDMPSEH</sequence>
<dbReference type="Proteomes" id="UP000775872">
    <property type="component" value="Unassembled WGS sequence"/>
</dbReference>
<organism evidence="2 3">
    <name type="scientific">Clonostachys solani</name>
    <dbReference type="NCBI Taxonomy" id="160281"/>
    <lineage>
        <taxon>Eukaryota</taxon>
        <taxon>Fungi</taxon>
        <taxon>Dikarya</taxon>
        <taxon>Ascomycota</taxon>
        <taxon>Pezizomycotina</taxon>
        <taxon>Sordariomycetes</taxon>
        <taxon>Hypocreomycetidae</taxon>
        <taxon>Hypocreales</taxon>
        <taxon>Bionectriaceae</taxon>
        <taxon>Clonostachys</taxon>
    </lineage>
</organism>
<accession>A0A9N9YYK0</accession>
<protein>
    <submittedName>
        <fullName evidence="2">Uncharacterized protein</fullName>
    </submittedName>
</protein>
<evidence type="ECO:0000256" key="1">
    <source>
        <dbReference type="SAM" id="MobiDB-lite"/>
    </source>
</evidence>
<keyword evidence="3" id="KW-1185">Reference proteome</keyword>
<evidence type="ECO:0000313" key="2">
    <source>
        <dbReference type="EMBL" id="CAH0045420.1"/>
    </source>
</evidence>
<reference evidence="2 3" key="2">
    <citation type="submission" date="2021-10" db="EMBL/GenBank/DDBJ databases">
        <authorList>
            <person name="Piombo E."/>
        </authorList>
    </citation>
    <scope>NUCLEOTIDE SEQUENCE [LARGE SCALE GENOMIC DNA]</scope>
</reference>
<dbReference type="AlphaFoldDB" id="A0A9N9YYK0"/>
<dbReference type="OrthoDB" id="5429780at2759"/>